<dbReference type="Gene3D" id="3.30.160.250">
    <property type="match status" value="1"/>
</dbReference>
<dbReference type="EMBL" id="JABEPP010000001">
    <property type="protein sequence ID" value="NNM71166.1"/>
    <property type="molecule type" value="Genomic_DNA"/>
</dbReference>
<name>A0A849HUI8_9HYPH</name>
<dbReference type="InterPro" id="IPR031807">
    <property type="entry name" value="HicB-like"/>
</dbReference>
<dbReference type="AlphaFoldDB" id="A0A849HUI8"/>
<comment type="caution">
    <text evidence="2">The sequence shown here is derived from an EMBL/GenBank/DDBJ whole genome shotgun (WGS) entry which is preliminary data.</text>
</comment>
<dbReference type="Proteomes" id="UP000564885">
    <property type="component" value="Unassembled WGS sequence"/>
</dbReference>
<dbReference type="RefSeq" id="WP_171216658.1">
    <property type="nucleotide sequence ID" value="NZ_JABEPP010000001.1"/>
</dbReference>
<feature type="domain" description="HicB-like antitoxin of toxin-antitoxin system" evidence="1">
    <location>
        <begin position="9"/>
        <end position="126"/>
    </location>
</feature>
<dbReference type="SUPFAM" id="SSF143100">
    <property type="entry name" value="TTHA1013/TTHA0281-like"/>
    <property type="match status" value="1"/>
</dbReference>
<gene>
    <name evidence="2" type="ORF">HJG44_02000</name>
</gene>
<organism evidence="2 3">
    <name type="scientific">Enterovirga aerilata</name>
    <dbReference type="NCBI Taxonomy" id="2730920"/>
    <lineage>
        <taxon>Bacteria</taxon>
        <taxon>Pseudomonadati</taxon>
        <taxon>Pseudomonadota</taxon>
        <taxon>Alphaproteobacteria</taxon>
        <taxon>Hyphomicrobiales</taxon>
        <taxon>Methylobacteriaceae</taxon>
        <taxon>Enterovirga</taxon>
    </lineage>
</organism>
<evidence type="ECO:0000313" key="3">
    <source>
        <dbReference type="Proteomes" id="UP000564885"/>
    </source>
</evidence>
<keyword evidence="3" id="KW-1185">Reference proteome</keyword>
<evidence type="ECO:0000313" key="2">
    <source>
        <dbReference type="EMBL" id="NNM71166.1"/>
    </source>
</evidence>
<reference evidence="2 3" key="1">
    <citation type="submission" date="2020-04" db="EMBL/GenBank/DDBJ databases">
        <title>Enterovirga sp. isolate from soil.</title>
        <authorList>
            <person name="Chea S."/>
            <person name="Kim D.-U."/>
        </authorList>
    </citation>
    <scope>NUCLEOTIDE SEQUENCE [LARGE SCALE GENOMIC DNA]</scope>
    <source>
        <strain evidence="2 3">DB1703</strain>
    </source>
</reference>
<evidence type="ECO:0000259" key="1">
    <source>
        <dbReference type="Pfam" id="PF15919"/>
    </source>
</evidence>
<sequence length="134" mass="14356">MSRVVMLVHEENGRLGASFPDLPGCTTVAPDADSLVRKAAEVVAFHVGGMVEDGLDLPRFRSLSELRADPDFVEDARDAMVVLLDVDLPSRAVRVNITVDENVLKRIDRAASAAGETRSGFLVAAAKARLQAAE</sequence>
<dbReference type="Pfam" id="PF15919">
    <property type="entry name" value="HicB_lk_antitox"/>
    <property type="match status" value="1"/>
</dbReference>
<dbReference type="InterPro" id="IPR035069">
    <property type="entry name" value="TTHA1013/TTHA0281-like"/>
</dbReference>
<protein>
    <submittedName>
        <fullName evidence="2">HicB family protein</fullName>
    </submittedName>
</protein>
<proteinExistence type="predicted"/>
<accession>A0A849HUI8</accession>